<dbReference type="InterPro" id="IPR036397">
    <property type="entry name" value="RNaseH_sf"/>
</dbReference>
<dbReference type="Gene3D" id="3.30.420.10">
    <property type="entry name" value="Ribonuclease H-like superfamily/Ribonuclease H"/>
    <property type="match status" value="1"/>
</dbReference>
<dbReference type="Pfam" id="PF13976">
    <property type="entry name" value="gag_pre-integrs"/>
    <property type="match status" value="1"/>
</dbReference>
<dbReference type="InterPro" id="IPR054722">
    <property type="entry name" value="PolX-like_BBD"/>
</dbReference>
<dbReference type="Pfam" id="PF22936">
    <property type="entry name" value="Pol_BBD"/>
    <property type="match status" value="1"/>
</dbReference>
<dbReference type="PANTHER" id="PTHR42648:SF21">
    <property type="entry name" value="CYSTEINE-RICH RLK (RECEPTOR-LIKE PROTEIN KINASE) 8"/>
    <property type="match status" value="1"/>
</dbReference>
<dbReference type="GO" id="GO:0046872">
    <property type="term" value="F:metal ion binding"/>
    <property type="evidence" value="ECO:0007669"/>
    <property type="project" value="UniProtKB-KW"/>
</dbReference>
<evidence type="ECO:0000259" key="5">
    <source>
        <dbReference type="PROSITE" id="PS50994"/>
    </source>
</evidence>
<dbReference type="AlphaFoldDB" id="A0AA39VQ12"/>
<reference evidence="6" key="2">
    <citation type="submission" date="2023-06" db="EMBL/GenBank/DDBJ databases">
        <authorList>
            <person name="Swenson N.G."/>
            <person name="Wegrzyn J.L."/>
            <person name="Mcevoy S.L."/>
        </authorList>
    </citation>
    <scope>NUCLEOTIDE SEQUENCE</scope>
    <source>
        <strain evidence="6">NS2018</strain>
        <tissue evidence="6">Leaf</tissue>
    </source>
</reference>
<dbReference type="PANTHER" id="PTHR42648">
    <property type="entry name" value="TRANSPOSASE, PUTATIVE-RELATED"/>
    <property type="match status" value="1"/>
</dbReference>
<dbReference type="EMBL" id="JAUESC010000107">
    <property type="protein sequence ID" value="KAK0594159.1"/>
    <property type="molecule type" value="Genomic_DNA"/>
</dbReference>
<name>A0AA39VQ12_ACESA</name>
<dbReference type="PROSITE" id="PS50994">
    <property type="entry name" value="INTEGRASE"/>
    <property type="match status" value="1"/>
</dbReference>
<dbReference type="InterPro" id="IPR025724">
    <property type="entry name" value="GAG-pre-integrase_dom"/>
</dbReference>
<keyword evidence="1" id="KW-0645">Protease</keyword>
<dbReference type="Pfam" id="PF07727">
    <property type="entry name" value="RVT_2"/>
    <property type="match status" value="1"/>
</dbReference>
<keyword evidence="4" id="KW-0378">Hydrolase</keyword>
<evidence type="ECO:0000256" key="4">
    <source>
        <dbReference type="ARBA" id="ARBA00022801"/>
    </source>
</evidence>
<evidence type="ECO:0000256" key="3">
    <source>
        <dbReference type="ARBA" id="ARBA00022750"/>
    </source>
</evidence>
<dbReference type="InterPro" id="IPR001584">
    <property type="entry name" value="Integrase_cat-core"/>
</dbReference>
<evidence type="ECO:0000256" key="2">
    <source>
        <dbReference type="ARBA" id="ARBA00022723"/>
    </source>
</evidence>
<dbReference type="InterPro" id="IPR039537">
    <property type="entry name" value="Retrotran_Ty1/copia-like"/>
</dbReference>
<dbReference type="InterPro" id="IPR012337">
    <property type="entry name" value="RNaseH-like_sf"/>
</dbReference>
<dbReference type="SUPFAM" id="SSF56672">
    <property type="entry name" value="DNA/RNA polymerases"/>
    <property type="match status" value="1"/>
</dbReference>
<evidence type="ECO:0000313" key="7">
    <source>
        <dbReference type="Proteomes" id="UP001168877"/>
    </source>
</evidence>
<comment type="caution">
    <text evidence="6">The sequence shown here is derived from an EMBL/GenBank/DDBJ whole genome shotgun (WGS) entry which is preliminary data.</text>
</comment>
<dbReference type="Proteomes" id="UP001168877">
    <property type="component" value="Unassembled WGS sequence"/>
</dbReference>
<sequence length="580" mass="65659">MTGNKSFFETLVMEEGGNVTFGDGSKRNVIGKGTISVPGLPSLSNALFVDGLKANLISISHLSDGGYSVLFSKDYCSILKPDGQTLLKGMRSSDNCYCLEARIVSNHVSMDEQIELWHERLGHMNFRDLRTLGKFNCVRGLPKLGKKANGICGPCQQGKQTKSMHKKGISHEFSAPRTPQQNGVVERKNRVLQEMARVMLLSNNVPRNLWAEAINTACYIGNRVFLRPGDDSPLEKVVVSPNVGTSNVNNDGTQPIDRVPLLDSKEPAPWVRKLHDKEDIIGEVNEGVRTRRQLANLISYTCYTSQIEPKKVEEALNDEFWVLAMQEELSQFERNEVWTLVPRPKTTNVIGTKWIFRNKSDEDGNIVRNKARLVAQGYSQIEGIDFEETFAPVARLESIRLLLSISCVHKFKLHQMDVKSAFLNGFLQEEVFVEQPKGFVDAHHPNHVYRLKKALYGLKQAPRAWYERLTQFLVDNNYTRGSVDKTLFIKRDNDELFIAQIYVDDIVFGSTNNTKVQQFVDVMSLEFEMSLVGELSYFLGLQIRQMHDGIFITQAKYAKNLVKKFGLEKAKHCDTPMSTL</sequence>
<reference evidence="6" key="1">
    <citation type="journal article" date="2022" name="Plant J.">
        <title>Strategies of tolerance reflected in two North American maple genomes.</title>
        <authorList>
            <person name="McEvoy S.L."/>
            <person name="Sezen U.U."/>
            <person name="Trouern-Trend A."/>
            <person name="McMahon S.M."/>
            <person name="Schaberg P.G."/>
            <person name="Yang J."/>
            <person name="Wegrzyn J.L."/>
            <person name="Swenson N.G."/>
        </authorList>
    </citation>
    <scope>NUCLEOTIDE SEQUENCE</scope>
    <source>
        <strain evidence="6">NS2018</strain>
    </source>
</reference>
<dbReference type="GO" id="GO:0006508">
    <property type="term" value="P:proteolysis"/>
    <property type="evidence" value="ECO:0007669"/>
    <property type="project" value="UniProtKB-KW"/>
</dbReference>
<dbReference type="GO" id="GO:0004190">
    <property type="term" value="F:aspartic-type endopeptidase activity"/>
    <property type="evidence" value="ECO:0007669"/>
    <property type="project" value="UniProtKB-KW"/>
</dbReference>
<dbReference type="SUPFAM" id="SSF53098">
    <property type="entry name" value="Ribonuclease H-like"/>
    <property type="match status" value="1"/>
</dbReference>
<protein>
    <recommendedName>
        <fullName evidence="5">Integrase catalytic domain-containing protein</fullName>
    </recommendedName>
</protein>
<dbReference type="GO" id="GO:0003676">
    <property type="term" value="F:nucleic acid binding"/>
    <property type="evidence" value="ECO:0007669"/>
    <property type="project" value="InterPro"/>
</dbReference>
<keyword evidence="7" id="KW-1185">Reference proteome</keyword>
<dbReference type="InterPro" id="IPR043502">
    <property type="entry name" value="DNA/RNA_pol_sf"/>
</dbReference>
<keyword evidence="2" id="KW-0479">Metal-binding</keyword>
<evidence type="ECO:0000313" key="6">
    <source>
        <dbReference type="EMBL" id="KAK0594159.1"/>
    </source>
</evidence>
<organism evidence="6 7">
    <name type="scientific">Acer saccharum</name>
    <name type="common">Sugar maple</name>
    <dbReference type="NCBI Taxonomy" id="4024"/>
    <lineage>
        <taxon>Eukaryota</taxon>
        <taxon>Viridiplantae</taxon>
        <taxon>Streptophyta</taxon>
        <taxon>Embryophyta</taxon>
        <taxon>Tracheophyta</taxon>
        <taxon>Spermatophyta</taxon>
        <taxon>Magnoliopsida</taxon>
        <taxon>eudicotyledons</taxon>
        <taxon>Gunneridae</taxon>
        <taxon>Pentapetalae</taxon>
        <taxon>rosids</taxon>
        <taxon>malvids</taxon>
        <taxon>Sapindales</taxon>
        <taxon>Sapindaceae</taxon>
        <taxon>Hippocastanoideae</taxon>
        <taxon>Acereae</taxon>
        <taxon>Acer</taxon>
    </lineage>
</organism>
<gene>
    <name evidence="6" type="ORF">LWI29_038267</name>
</gene>
<accession>A0AA39VQ12</accession>
<feature type="domain" description="Integrase catalytic" evidence="5">
    <location>
        <begin position="129"/>
        <end position="241"/>
    </location>
</feature>
<keyword evidence="3" id="KW-0064">Aspartyl protease</keyword>
<dbReference type="InterPro" id="IPR013103">
    <property type="entry name" value="RVT_2"/>
</dbReference>
<proteinExistence type="predicted"/>
<dbReference type="GO" id="GO:0015074">
    <property type="term" value="P:DNA integration"/>
    <property type="evidence" value="ECO:0007669"/>
    <property type="project" value="InterPro"/>
</dbReference>
<evidence type="ECO:0000256" key="1">
    <source>
        <dbReference type="ARBA" id="ARBA00022670"/>
    </source>
</evidence>